<evidence type="ECO:0000313" key="2">
    <source>
        <dbReference type="EMBL" id="KRR21321.1"/>
    </source>
</evidence>
<feature type="region of interest" description="Disordered" evidence="1">
    <location>
        <begin position="81"/>
        <end position="102"/>
    </location>
</feature>
<reference evidence="2 3" key="1">
    <citation type="submission" date="2014-03" db="EMBL/GenBank/DDBJ databases">
        <title>Bradyrhizobium valentinum sp. nov., isolated from effective nodules of Lupinus mariae-josephae, a lupine endemic of basic-lime soils in Eastern Spain.</title>
        <authorList>
            <person name="Duran D."/>
            <person name="Rey L."/>
            <person name="Navarro A."/>
            <person name="Busquets A."/>
            <person name="Imperial J."/>
            <person name="Ruiz-Argueso T."/>
        </authorList>
    </citation>
    <scope>NUCLEOTIDE SEQUENCE [LARGE SCALE GENOMIC DNA]</scope>
    <source>
        <strain evidence="2 3">CCBAU 23086</strain>
    </source>
</reference>
<organism evidence="2 3">
    <name type="scientific">Bradyrhizobium lablabi</name>
    <dbReference type="NCBI Taxonomy" id="722472"/>
    <lineage>
        <taxon>Bacteria</taxon>
        <taxon>Pseudomonadati</taxon>
        <taxon>Pseudomonadota</taxon>
        <taxon>Alphaproteobacteria</taxon>
        <taxon>Hyphomicrobiales</taxon>
        <taxon>Nitrobacteraceae</taxon>
        <taxon>Bradyrhizobium</taxon>
    </lineage>
</organism>
<dbReference type="OrthoDB" id="285256at2"/>
<evidence type="ECO:0000256" key="1">
    <source>
        <dbReference type="SAM" id="MobiDB-lite"/>
    </source>
</evidence>
<name>A0A0R3MMC5_9BRAD</name>
<protein>
    <submittedName>
        <fullName evidence="2">Uncharacterized protein</fullName>
    </submittedName>
</protein>
<dbReference type="EMBL" id="LLYB01000081">
    <property type="protein sequence ID" value="KRR21321.1"/>
    <property type="molecule type" value="Genomic_DNA"/>
</dbReference>
<sequence>MHHVPVKLTPEQAAIHRKAYLKNLHYSKPGDADIIRTYRHIEKGGLVIKALESIATAGVDELGLPKLAIARADQKVCHLSMHGNGGATMSPGGRTRRNSRRSQTSWFDFPAKTFPEKSGWRSAEAIVPLVPLSLRPKRALEAYHILFEADWRKAPPIDPFLLKRLSTHADLWLVVCAWDLTEVERAVLAGRV</sequence>
<dbReference type="AlphaFoldDB" id="A0A0R3MMC5"/>
<evidence type="ECO:0000313" key="3">
    <source>
        <dbReference type="Proteomes" id="UP000051660"/>
    </source>
</evidence>
<proteinExistence type="predicted"/>
<gene>
    <name evidence="2" type="ORF">CQ14_06640</name>
</gene>
<dbReference type="RefSeq" id="WP_057859779.1">
    <property type="nucleotide sequence ID" value="NZ_LLYB01000081.1"/>
</dbReference>
<accession>A0A0R3MMC5</accession>
<dbReference type="Proteomes" id="UP000051660">
    <property type="component" value="Unassembled WGS sequence"/>
</dbReference>
<comment type="caution">
    <text evidence="2">The sequence shown here is derived from an EMBL/GenBank/DDBJ whole genome shotgun (WGS) entry which is preliminary data.</text>
</comment>